<evidence type="ECO:0000313" key="4">
    <source>
        <dbReference type="Proteomes" id="UP000243217"/>
    </source>
</evidence>
<dbReference type="InterPro" id="IPR027443">
    <property type="entry name" value="IPNS-like_sf"/>
</dbReference>
<name>A0A1W0A5J6_9STRA</name>
<dbReference type="PANTHER" id="PTHR47990">
    <property type="entry name" value="2-OXOGLUTARATE (2OG) AND FE(II)-DEPENDENT OXYGENASE SUPERFAMILY PROTEIN-RELATED"/>
    <property type="match status" value="1"/>
</dbReference>
<feature type="region of interest" description="Disordered" evidence="1">
    <location>
        <begin position="1"/>
        <end position="20"/>
    </location>
</feature>
<dbReference type="InterPro" id="IPR050231">
    <property type="entry name" value="Iron_ascorbate_oxido_reductase"/>
</dbReference>
<dbReference type="AlphaFoldDB" id="A0A1W0A5J6"/>
<dbReference type="STRING" id="74557.A0A1W0A5J6"/>
<accession>A0A1W0A5J6</accession>
<comment type="caution">
    <text evidence="3">The sequence shown here is derived from an EMBL/GenBank/DDBJ whole genome shotgun (WGS) entry which is preliminary data.</text>
</comment>
<dbReference type="Proteomes" id="UP000243217">
    <property type="component" value="Unassembled WGS sequence"/>
</dbReference>
<dbReference type="EMBL" id="JNBS01000454">
    <property type="protein sequence ID" value="OQS05461.1"/>
    <property type="molecule type" value="Genomic_DNA"/>
</dbReference>
<dbReference type="Gene3D" id="2.60.120.330">
    <property type="entry name" value="B-lactam Antibiotic, Isopenicillin N Synthase, Chain"/>
    <property type="match status" value="1"/>
</dbReference>
<evidence type="ECO:0000313" key="3">
    <source>
        <dbReference type="EMBL" id="OQS05461.1"/>
    </source>
</evidence>
<proteinExistence type="predicted"/>
<reference evidence="3 4" key="1">
    <citation type="journal article" date="2014" name="Genome Biol. Evol.">
        <title>The secreted proteins of Achlya hypogyna and Thraustotheca clavata identify the ancestral oomycete secretome and reveal gene acquisitions by horizontal gene transfer.</title>
        <authorList>
            <person name="Misner I."/>
            <person name="Blouin N."/>
            <person name="Leonard G."/>
            <person name="Richards T.A."/>
            <person name="Lane C.E."/>
        </authorList>
    </citation>
    <scope>NUCLEOTIDE SEQUENCE [LARGE SCALE GENOMIC DNA]</scope>
    <source>
        <strain evidence="3 4">ATCC 34112</strain>
    </source>
</reference>
<evidence type="ECO:0000256" key="1">
    <source>
        <dbReference type="SAM" id="MobiDB-lite"/>
    </source>
</evidence>
<sequence length="520" mass="58845">MTVQEIPSAPAPKREGSTVEAVETAEKNAMKLLEDAPALRIRFFHESKMVDSLLKMPLSMEPIDPAKGTQCVHLELWLKSQFQIPDGSSVFAIVPAVETYSPPLPLILLNTVAYRLLEECGGNDVPILDYALVVRPLTQFSQPIPLVTDKSSPFHCVNGHDLALRDGSVAQKNAQLEFVDKMRNFGFARIEVTPEQAGIPIEAFRAVRAWLRGQLALPHDARWRERVDVTEFTPEEEKACSSFQSLMCWSRSSRNESLVSKGRYVGFSVDPTREYLQMRRPLNKSGTVWPRPYFVDAKQEEFANQMLELLNLLNNIGRDCMEAVCSILNMDKNWMFNELLDETTPPPSDQSQVTKTDLTCRYGASVLRIYNYKNKKCEFTDPKRLDINMSCGSHADLGLVTVSPCATVPGLQMWNLERMLWTDVENDAQPIHFSVFAGETLAYITNGLIPAPLHRVPATVVEDELERRMSMPYFLRAQPQAILNPNRPSGVAPLTCRDFMEDVVFKKRPWRRESSATPDY</sequence>
<dbReference type="OrthoDB" id="420380at2759"/>
<dbReference type="InterPro" id="IPR005123">
    <property type="entry name" value="Oxoglu/Fe-dep_dioxygenase_dom"/>
</dbReference>
<organism evidence="3 4">
    <name type="scientific">Thraustotheca clavata</name>
    <dbReference type="NCBI Taxonomy" id="74557"/>
    <lineage>
        <taxon>Eukaryota</taxon>
        <taxon>Sar</taxon>
        <taxon>Stramenopiles</taxon>
        <taxon>Oomycota</taxon>
        <taxon>Saprolegniomycetes</taxon>
        <taxon>Saprolegniales</taxon>
        <taxon>Achlyaceae</taxon>
        <taxon>Thraustotheca</taxon>
    </lineage>
</organism>
<evidence type="ECO:0000259" key="2">
    <source>
        <dbReference type="PROSITE" id="PS51471"/>
    </source>
</evidence>
<gene>
    <name evidence="3" type="ORF">THRCLA_02412</name>
</gene>
<keyword evidence="4" id="KW-1185">Reference proteome</keyword>
<dbReference type="InterPro" id="IPR044861">
    <property type="entry name" value="IPNS-like_FE2OG_OXY"/>
</dbReference>
<dbReference type="Pfam" id="PF03171">
    <property type="entry name" value="2OG-FeII_Oxy"/>
    <property type="match status" value="1"/>
</dbReference>
<dbReference type="SUPFAM" id="SSF51197">
    <property type="entry name" value="Clavaminate synthase-like"/>
    <property type="match status" value="1"/>
</dbReference>
<feature type="domain" description="Fe2OG dioxygenase" evidence="2">
    <location>
        <begin position="363"/>
        <end position="477"/>
    </location>
</feature>
<protein>
    <recommendedName>
        <fullName evidence="2">Fe2OG dioxygenase domain-containing protein</fullName>
    </recommendedName>
</protein>
<dbReference type="PROSITE" id="PS51471">
    <property type="entry name" value="FE2OG_OXY"/>
    <property type="match status" value="1"/>
</dbReference>